<dbReference type="Pfam" id="PF01872">
    <property type="entry name" value="RibD_C"/>
    <property type="match status" value="1"/>
</dbReference>
<dbReference type="InterPro" id="IPR024072">
    <property type="entry name" value="DHFR-like_dom_sf"/>
</dbReference>
<reference evidence="5" key="1">
    <citation type="journal article" date="2021" name="PeerJ">
        <title>Extensive microbial diversity within the chicken gut microbiome revealed by metagenomics and culture.</title>
        <authorList>
            <person name="Gilroy R."/>
            <person name="Ravi A."/>
            <person name="Getino M."/>
            <person name="Pursley I."/>
            <person name="Horton D.L."/>
            <person name="Alikhan N.F."/>
            <person name="Baker D."/>
            <person name="Gharbi K."/>
            <person name="Hall N."/>
            <person name="Watson M."/>
            <person name="Adriaenssens E.M."/>
            <person name="Foster-Nyarko E."/>
            <person name="Jarju S."/>
            <person name="Secka A."/>
            <person name="Antonio M."/>
            <person name="Oren A."/>
            <person name="Chaudhuri R.R."/>
            <person name="La Ragione R."/>
            <person name="Hildebrand F."/>
            <person name="Pallen M.J."/>
        </authorList>
    </citation>
    <scope>NUCLEOTIDE SEQUENCE</scope>
    <source>
        <strain evidence="5">CHK130-7132</strain>
    </source>
</reference>
<dbReference type="Proteomes" id="UP000823854">
    <property type="component" value="Unassembled WGS sequence"/>
</dbReference>
<keyword evidence="2" id="KW-0521">NADP</keyword>
<evidence type="ECO:0000256" key="3">
    <source>
        <dbReference type="ARBA" id="ARBA00023002"/>
    </source>
</evidence>
<dbReference type="Gene3D" id="3.40.430.10">
    <property type="entry name" value="Dihydrofolate Reductase, subunit A"/>
    <property type="match status" value="1"/>
</dbReference>
<feature type="domain" description="Bacterial bifunctional deaminase-reductase C-terminal" evidence="4">
    <location>
        <begin position="131"/>
        <end position="209"/>
    </location>
</feature>
<proteinExistence type="predicted"/>
<dbReference type="GO" id="GO:0009231">
    <property type="term" value="P:riboflavin biosynthetic process"/>
    <property type="evidence" value="ECO:0007669"/>
    <property type="project" value="InterPro"/>
</dbReference>
<name>A0A9D2PZ10_9MICO</name>
<gene>
    <name evidence="5" type="ORF">H9932_01770</name>
</gene>
<dbReference type="SUPFAM" id="SSF53597">
    <property type="entry name" value="Dihydrofolate reductase-like"/>
    <property type="match status" value="1"/>
</dbReference>
<organism evidence="5 6">
    <name type="scientific">Candidatus Brachybacterium intestinipullorum</name>
    <dbReference type="NCBI Taxonomy" id="2838512"/>
    <lineage>
        <taxon>Bacteria</taxon>
        <taxon>Bacillati</taxon>
        <taxon>Actinomycetota</taxon>
        <taxon>Actinomycetes</taxon>
        <taxon>Micrococcales</taxon>
        <taxon>Dermabacteraceae</taxon>
        <taxon>Brachybacterium</taxon>
    </lineage>
</organism>
<dbReference type="InterPro" id="IPR050765">
    <property type="entry name" value="Riboflavin_Biosynth_HTPR"/>
</dbReference>
<evidence type="ECO:0000259" key="4">
    <source>
        <dbReference type="Pfam" id="PF01872"/>
    </source>
</evidence>
<dbReference type="EMBL" id="DWWC01000035">
    <property type="protein sequence ID" value="HJC68391.1"/>
    <property type="molecule type" value="Genomic_DNA"/>
</dbReference>
<comment type="pathway">
    <text evidence="1">Cofactor biosynthesis; riboflavin biosynthesis.</text>
</comment>
<dbReference type="GO" id="GO:0008703">
    <property type="term" value="F:5-amino-6-(5-phosphoribosylamino)uracil reductase activity"/>
    <property type="evidence" value="ECO:0007669"/>
    <property type="project" value="InterPro"/>
</dbReference>
<dbReference type="AlphaFoldDB" id="A0A9D2PZ10"/>
<dbReference type="PANTHER" id="PTHR38011:SF7">
    <property type="entry name" value="2,5-DIAMINO-6-RIBOSYLAMINO-4(3H)-PYRIMIDINONE 5'-PHOSPHATE REDUCTASE"/>
    <property type="match status" value="1"/>
</dbReference>
<dbReference type="InterPro" id="IPR002734">
    <property type="entry name" value="RibDG_C"/>
</dbReference>
<keyword evidence="3" id="KW-0560">Oxidoreductase</keyword>
<protein>
    <submittedName>
        <fullName evidence="5">RibD family protein</fullName>
    </submittedName>
</protein>
<accession>A0A9D2PZ10</accession>
<comment type="caution">
    <text evidence="5">The sequence shown here is derived from an EMBL/GenBank/DDBJ whole genome shotgun (WGS) entry which is preliminary data.</text>
</comment>
<reference evidence="5" key="2">
    <citation type="submission" date="2021-04" db="EMBL/GenBank/DDBJ databases">
        <authorList>
            <person name="Gilroy R."/>
        </authorList>
    </citation>
    <scope>NUCLEOTIDE SEQUENCE</scope>
    <source>
        <strain evidence="5">CHK130-7132</strain>
    </source>
</reference>
<dbReference type="PANTHER" id="PTHR38011">
    <property type="entry name" value="DIHYDROFOLATE REDUCTASE FAMILY PROTEIN (AFU_ORTHOLOGUE AFUA_8G06820)"/>
    <property type="match status" value="1"/>
</dbReference>
<evidence type="ECO:0000256" key="1">
    <source>
        <dbReference type="ARBA" id="ARBA00005104"/>
    </source>
</evidence>
<evidence type="ECO:0000313" key="5">
    <source>
        <dbReference type="EMBL" id="HJC68391.1"/>
    </source>
</evidence>
<evidence type="ECO:0000256" key="2">
    <source>
        <dbReference type="ARBA" id="ARBA00022857"/>
    </source>
</evidence>
<sequence length="254" mass="27621">MSRPRIICHMHTLLNGKIDGIANPTSVGMRSQKLYFDLFLGENRFFTKHRGWISGSGTSRAILGGAPQVELPKPTEPVPAGDFIADPDAQMHYFAVDRSGTLAWDRSIFSYFDADVHIVELIPASVSDAFKAHLRSVGVSYLIAGDEQLDMAEAVRKIGDIFDTDEVILGGGATLNWSMIRDGLCDEISLVLMPTADGENSTSSLFEADERYSAPVPIGFSLKSVEPLEDGSVWLRYDVQGPVAEDEAPSPASV</sequence>
<evidence type="ECO:0000313" key="6">
    <source>
        <dbReference type="Proteomes" id="UP000823854"/>
    </source>
</evidence>